<dbReference type="FunFam" id="1.10.10.60:FF:000002">
    <property type="entry name" value="Myb family transcription factor"/>
    <property type="match status" value="1"/>
</dbReference>
<evidence type="ECO:0000313" key="7">
    <source>
        <dbReference type="EMBL" id="KAK0592620.1"/>
    </source>
</evidence>
<dbReference type="InterPro" id="IPR006447">
    <property type="entry name" value="Myb_dom_plants"/>
</dbReference>
<dbReference type="InterPro" id="IPR001005">
    <property type="entry name" value="SANT/Myb"/>
</dbReference>
<sequence length="629" mass="70994">MKGDDHDYNSCEDYYNYNNKVEKIICRSVDHIGESSSSIISNSSSSVNEDDHDHDHLEKNIKACCSPSSSSFGSTRQYNRSKAPRLRWTPELHLCFVHAVERLGGQGRATPKLVLQFMNVKGLSISHVKSHLQMYRSKKIDEPDQPGFNRIPDSSCLIRYGDHGHDQICNGPADMCENNAAFDRVKHGVFNYASMAERILENHNNKMMKTHQSQSRSPSSSSTLEHNISSSLPGHDNNNNNNGWKVIQEHEVGNNIRLMKRKISNLDSNSDIDLNLSLQTKANTIDHLGFEKGSDSTRDPEGDHGNLLSLSLSSSSSSSSSSKLISRLKTPGYWFQRPVLDTMDLSPFKQDIDELIEEFVESGFTTLAEMKKVWLSRKFSYIYEASPSRNLAFFMQSLYAHAISHMISTVSLSSRLGGLYCLYCLYETQPSKPPFKIYLSFGELKKLKDLVVEAKNSGIRVVPALVKRMLEKNIFLFGSVDLNEGSVTETVNQLTELQNARVQVAYDKLFASTRIENFIHMDMGTEVDLGVIQRMSTQYAEAKKQAIAEASEVVDVQNIKHISEDKESLGDAMENMSANWNIQRETFYQQTGLNRPVEKQLQLQLHNSEQQGGDDGFDQELEQLLLCQD</sequence>
<dbReference type="InterPro" id="IPR017930">
    <property type="entry name" value="Myb_dom"/>
</dbReference>
<accession>A0AA39SMP2</accession>
<comment type="caution">
    <text evidence="7">The sequence shown here is derived from an EMBL/GenBank/DDBJ whole genome shotgun (WGS) entry which is preliminary data.</text>
</comment>
<dbReference type="Pfam" id="PF00249">
    <property type="entry name" value="Myb_DNA-binding"/>
    <property type="match status" value="1"/>
</dbReference>
<dbReference type="GO" id="GO:0043565">
    <property type="term" value="F:sequence-specific DNA binding"/>
    <property type="evidence" value="ECO:0007669"/>
    <property type="project" value="TreeGrafter"/>
</dbReference>
<dbReference type="SUPFAM" id="SSF46689">
    <property type="entry name" value="Homeodomain-like"/>
    <property type="match status" value="1"/>
</dbReference>
<dbReference type="PROSITE" id="PS51294">
    <property type="entry name" value="HTH_MYB"/>
    <property type="match status" value="1"/>
</dbReference>
<dbReference type="Proteomes" id="UP001168877">
    <property type="component" value="Unassembled WGS sequence"/>
</dbReference>
<name>A0AA39SMP2_ACESA</name>
<evidence type="ECO:0000256" key="5">
    <source>
        <dbReference type="SAM" id="MobiDB-lite"/>
    </source>
</evidence>
<comment type="subcellular location">
    <subcellularLocation>
        <location evidence="1">Nucleus</location>
    </subcellularLocation>
</comment>
<feature type="compositionally biased region" description="Basic and acidic residues" evidence="5">
    <location>
        <begin position="289"/>
        <end position="304"/>
    </location>
</feature>
<evidence type="ECO:0000256" key="2">
    <source>
        <dbReference type="ARBA" id="ARBA00023015"/>
    </source>
</evidence>
<dbReference type="InterPro" id="IPR019188">
    <property type="entry name" value="SNAPC1"/>
</dbReference>
<dbReference type="GO" id="GO:0019185">
    <property type="term" value="C:snRNA-activating protein complex"/>
    <property type="evidence" value="ECO:0007669"/>
    <property type="project" value="TreeGrafter"/>
</dbReference>
<keyword evidence="8" id="KW-1185">Reference proteome</keyword>
<dbReference type="GO" id="GO:0042796">
    <property type="term" value="P:snRNA transcription by RNA polymerase III"/>
    <property type="evidence" value="ECO:0007669"/>
    <property type="project" value="TreeGrafter"/>
</dbReference>
<reference evidence="7" key="1">
    <citation type="journal article" date="2022" name="Plant J.">
        <title>Strategies of tolerance reflected in two North American maple genomes.</title>
        <authorList>
            <person name="McEvoy S.L."/>
            <person name="Sezen U.U."/>
            <person name="Trouern-Trend A."/>
            <person name="McMahon S.M."/>
            <person name="Schaberg P.G."/>
            <person name="Yang J."/>
            <person name="Wegrzyn J.L."/>
            <person name="Swenson N.G."/>
        </authorList>
    </citation>
    <scope>NUCLEOTIDE SEQUENCE</scope>
    <source>
        <strain evidence="7">NS2018</strain>
    </source>
</reference>
<protein>
    <recommendedName>
        <fullName evidence="6">HTH myb-type domain-containing protein</fullName>
    </recommendedName>
</protein>
<dbReference type="AlphaFoldDB" id="A0AA39SMP2"/>
<dbReference type="GO" id="GO:0042795">
    <property type="term" value="P:snRNA transcription by RNA polymerase II"/>
    <property type="evidence" value="ECO:0007669"/>
    <property type="project" value="TreeGrafter"/>
</dbReference>
<evidence type="ECO:0000313" key="8">
    <source>
        <dbReference type="Proteomes" id="UP001168877"/>
    </source>
</evidence>
<dbReference type="EMBL" id="JAUESC010000380">
    <property type="protein sequence ID" value="KAK0592620.1"/>
    <property type="molecule type" value="Genomic_DNA"/>
</dbReference>
<feature type="compositionally biased region" description="Polar residues" evidence="5">
    <location>
        <begin position="223"/>
        <end position="232"/>
    </location>
</feature>
<evidence type="ECO:0000256" key="4">
    <source>
        <dbReference type="ARBA" id="ARBA00023242"/>
    </source>
</evidence>
<proteinExistence type="predicted"/>
<dbReference type="InterPro" id="IPR009057">
    <property type="entry name" value="Homeodomain-like_sf"/>
</dbReference>
<feature type="region of interest" description="Disordered" evidence="5">
    <location>
        <begin position="207"/>
        <end position="243"/>
    </location>
</feature>
<evidence type="ECO:0000259" key="6">
    <source>
        <dbReference type="PROSITE" id="PS51294"/>
    </source>
</evidence>
<feature type="compositionally biased region" description="Low complexity" evidence="5">
    <location>
        <begin position="212"/>
        <end position="222"/>
    </location>
</feature>
<feature type="domain" description="HTH myb-type" evidence="6">
    <location>
        <begin position="80"/>
        <end position="140"/>
    </location>
</feature>
<organism evidence="7 8">
    <name type="scientific">Acer saccharum</name>
    <name type="common">Sugar maple</name>
    <dbReference type="NCBI Taxonomy" id="4024"/>
    <lineage>
        <taxon>Eukaryota</taxon>
        <taxon>Viridiplantae</taxon>
        <taxon>Streptophyta</taxon>
        <taxon>Embryophyta</taxon>
        <taxon>Tracheophyta</taxon>
        <taxon>Spermatophyta</taxon>
        <taxon>Magnoliopsida</taxon>
        <taxon>eudicotyledons</taxon>
        <taxon>Gunneridae</taxon>
        <taxon>Pentapetalae</taxon>
        <taxon>rosids</taxon>
        <taxon>malvids</taxon>
        <taxon>Sapindales</taxon>
        <taxon>Sapindaceae</taxon>
        <taxon>Hippocastanoideae</taxon>
        <taxon>Acereae</taxon>
        <taxon>Acer</taxon>
    </lineage>
</organism>
<dbReference type="PANTHER" id="PTHR15131">
    <property type="entry name" value="SMALL NUCLEAR RNA ACTIVATING COMPLEX, POLYPEPTIDE 1"/>
    <property type="match status" value="1"/>
</dbReference>
<reference evidence="7" key="2">
    <citation type="submission" date="2023-06" db="EMBL/GenBank/DDBJ databases">
        <authorList>
            <person name="Swenson N.G."/>
            <person name="Wegrzyn J.L."/>
            <person name="Mcevoy S.L."/>
        </authorList>
    </citation>
    <scope>NUCLEOTIDE SEQUENCE</scope>
    <source>
        <strain evidence="7">NS2018</strain>
        <tissue evidence="7">Leaf</tissue>
    </source>
</reference>
<keyword evidence="2" id="KW-0805">Transcription regulation</keyword>
<gene>
    <name evidence="7" type="ORF">LWI29_022398</name>
</gene>
<feature type="region of interest" description="Disordered" evidence="5">
    <location>
        <begin position="289"/>
        <end position="321"/>
    </location>
</feature>
<dbReference type="Gene3D" id="1.10.10.60">
    <property type="entry name" value="Homeodomain-like"/>
    <property type="match status" value="1"/>
</dbReference>
<dbReference type="GO" id="GO:0005634">
    <property type="term" value="C:nucleus"/>
    <property type="evidence" value="ECO:0007669"/>
    <property type="project" value="UniProtKB-SubCell"/>
</dbReference>
<evidence type="ECO:0000256" key="3">
    <source>
        <dbReference type="ARBA" id="ARBA00023163"/>
    </source>
</evidence>
<dbReference type="NCBIfam" id="TIGR01557">
    <property type="entry name" value="myb_SHAQKYF"/>
    <property type="match status" value="1"/>
</dbReference>
<keyword evidence="3" id="KW-0804">Transcription</keyword>
<dbReference type="PANTHER" id="PTHR15131:SF3">
    <property type="entry name" value="SNRNA-ACTIVATING PROTEIN COMPLEX SUBUNIT 1"/>
    <property type="match status" value="1"/>
</dbReference>
<dbReference type="Pfam" id="PF09808">
    <property type="entry name" value="SNAPC1"/>
    <property type="match status" value="1"/>
</dbReference>
<evidence type="ECO:0000256" key="1">
    <source>
        <dbReference type="ARBA" id="ARBA00004123"/>
    </source>
</evidence>
<keyword evidence="4" id="KW-0539">Nucleus</keyword>
<feature type="compositionally biased region" description="Low complexity" evidence="5">
    <location>
        <begin position="307"/>
        <end position="321"/>
    </location>
</feature>